<protein>
    <recommendedName>
        <fullName evidence="1">HTH cro/C1-type domain-containing protein</fullName>
    </recommendedName>
</protein>
<dbReference type="Gene3D" id="1.10.260.40">
    <property type="entry name" value="lambda repressor-like DNA-binding domains"/>
    <property type="match status" value="1"/>
</dbReference>
<feature type="domain" description="HTH cro/C1-type" evidence="1">
    <location>
        <begin position="1"/>
        <end position="52"/>
    </location>
</feature>
<reference evidence="2" key="1">
    <citation type="submission" date="2019-08" db="EMBL/GenBank/DDBJ databases">
        <authorList>
            <person name="Kucharzyk K."/>
            <person name="Murdoch R.W."/>
            <person name="Higgins S."/>
            <person name="Loffler F."/>
        </authorList>
    </citation>
    <scope>NUCLEOTIDE SEQUENCE</scope>
</reference>
<dbReference type="GO" id="GO:0003677">
    <property type="term" value="F:DNA binding"/>
    <property type="evidence" value="ECO:0007669"/>
    <property type="project" value="InterPro"/>
</dbReference>
<organism evidence="2">
    <name type="scientific">bioreactor metagenome</name>
    <dbReference type="NCBI Taxonomy" id="1076179"/>
    <lineage>
        <taxon>unclassified sequences</taxon>
        <taxon>metagenomes</taxon>
        <taxon>ecological metagenomes</taxon>
    </lineage>
</organism>
<accession>A0A645HUM5</accession>
<evidence type="ECO:0000313" key="2">
    <source>
        <dbReference type="EMBL" id="MPN42560.1"/>
    </source>
</evidence>
<comment type="caution">
    <text evidence="2">The sequence shown here is derived from an EMBL/GenBank/DDBJ whole genome shotgun (WGS) entry which is preliminary data.</text>
</comment>
<dbReference type="SMART" id="SM00530">
    <property type="entry name" value="HTH_XRE"/>
    <property type="match status" value="1"/>
</dbReference>
<dbReference type="EMBL" id="VSSQ01100373">
    <property type="protein sequence ID" value="MPN42560.1"/>
    <property type="molecule type" value="Genomic_DNA"/>
</dbReference>
<dbReference type="AlphaFoldDB" id="A0A645HUM5"/>
<dbReference type="Pfam" id="PF13560">
    <property type="entry name" value="HTH_31"/>
    <property type="match status" value="1"/>
</dbReference>
<dbReference type="InterPro" id="IPR001387">
    <property type="entry name" value="Cro/C1-type_HTH"/>
</dbReference>
<gene>
    <name evidence="2" type="ORF">SDC9_190117</name>
</gene>
<dbReference type="PROSITE" id="PS50943">
    <property type="entry name" value="HTH_CROC1"/>
    <property type="match status" value="1"/>
</dbReference>
<sequence length="110" mass="12744">MRNKRNESVHKVAKAVHISGNYLSEIERGLKEPSDVVLDSLADYYECDKAELFSLYGRIPPEETNLLLKNPPFRKILTQLSLDDRLTDDEKDKLSTEFHKLYTSFIKGKE</sequence>
<dbReference type="InterPro" id="IPR010982">
    <property type="entry name" value="Lambda_DNA-bd_dom_sf"/>
</dbReference>
<proteinExistence type="predicted"/>
<dbReference type="CDD" id="cd00093">
    <property type="entry name" value="HTH_XRE"/>
    <property type="match status" value="1"/>
</dbReference>
<name>A0A645HUM5_9ZZZZ</name>
<dbReference type="SUPFAM" id="SSF47413">
    <property type="entry name" value="lambda repressor-like DNA-binding domains"/>
    <property type="match status" value="1"/>
</dbReference>
<evidence type="ECO:0000259" key="1">
    <source>
        <dbReference type="PROSITE" id="PS50943"/>
    </source>
</evidence>